<dbReference type="RefSeq" id="WP_185692560.1">
    <property type="nucleotide sequence ID" value="NZ_JACHVA010000076.1"/>
</dbReference>
<keyword evidence="1" id="KW-0472">Membrane</keyword>
<dbReference type="AlphaFoldDB" id="A0A7X1AXP5"/>
<feature type="transmembrane region" description="Helical" evidence="1">
    <location>
        <begin position="107"/>
        <end position="131"/>
    </location>
</feature>
<accession>A0A7X1AXP5</accession>
<keyword evidence="1" id="KW-1133">Transmembrane helix</keyword>
<reference evidence="2 3" key="1">
    <citation type="submission" date="2020-07" db="EMBL/GenBank/DDBJ databases">
        <authorList>
            <person name="Feng X."/>
        </authorList>
    </citation>
    <scope>NUCLEOTIDE SEQUENCE [LARGE SCALE GENOMIC DNA]</scope>
    <source>
        <strain evidence="2 3">JCM14086</strain>
    </source>
</reference>
<evidence type="ECO:0000256" key="1">
    <source>
        <dbReference type="SAM" id="Phobius"/>
    </source>
</evidence>
<gene>
    <name evidence="2" type="ORF">H5P30_08705</name>
</gene>
<feature type="transmembrane region" description="Helical" evidence="1">
    <location>
        <begin position="143"/>
        <end position="166"/>
    </location>
</feature>
<dbReference type="Proteomes" id="UP000525652">
    <property type="component" value="Unassembled WGS sequence"/>
</dbReference>
<dbReference type="EMBL" id="JACHVA010000076">
    <property type="protein sequence ID" value="MBC2601857.1"/>
    <property type="molecule type" value="Genomic_DNA"/>
</dbReference>
<protein>
    <submittedName>
        <fullName evidence="2">Carotenoid biosynthesis protein</fullName>
    </submittedName>
</protein>
<proteinExistence type="predicted"/>
<feature type="transmembrane region" description="Helical" evidence="1">
    <location>
        <begin position="216"/>
        <end position="233"/>
    </location>
</feature>
<dbReference type="InterPro" id="IPR007354">
    <property type="entry name" value="CruF-like"/>
</dbReference>
<feature type="transmembrane region" description="Helical" evidence="1">
    <location>
        <begin position="12"/>
        <end position="35"/>
    </location>
</feature>
<keyword evidence="1" id="KW-0812">Transmembrane</keyword>
<evidence type="ECO:0000313" key="3">
    <source>
        <dbReference type="Proteomes" id="UP000525652"/>
    </source>
</evidence>
<feature type="transmembrane region" description="Helical" evidence="1">
    <location>
        <begin position="239"/>
        <end position="255"/>
    </location>
</feature>
<feature type="transmembrane region" description="Helical" evidence="1">
    <location>
        <begin position="71"/>
        <end position="95"/>
    </location>
</feature>
<feature type="transmembrane region" description="Helical" evidence="1">
    <location>
        <begin position="41"/>
        <end position="59"/>
    </location>
</feature>
<name>A0A7X1AXP5_9BACT</name>
<dbReference type="PANTHER" id="PTHR39419:SF1">
    <property type="entry name" value="SLL0814 PROTEIN"/>
    <property type="match status" value="1"/>
</dbReference>
<organism evidence="2 3">
    <name type="scientific">Puniceicoccus vermicola</name>
    <dbReference type="NCBI Taxonomy" id="388746"/>
    <lineage>
        <taxon>Bacteria</taxon>
        <taxon>Pseudomonadati</taxon>
        <taxon>Verrucomicrobiota</taxon>
        <taxon>Opitutia</taxon>
        <taxon>Puniceicoccales</taxon>
        <taxon>Puniceicoccaceae</taxon>
        <taxon>Puniceicoccus</taxon>
    </lineage>
</organism>
<keyword evidence="3" id="KW-1185">Reference proteome</keyword>
<dbReference type="PANTHER" id="PTHR39419">
    <property type="entry name" value="SLL0814 PROTEIN"/>
    <property type="match status" value="1"/>
</dbReference>
<evidence type="ECO:0000313" key="2">
    <source>
        <dbReference type="EMBL" id="MBC2601857.1"/>
    </source>
</evidence>
<sequence length="265" mass="29452">MSLFVYRSKKFNRLYGLALVLYTVWFLVGLFVLGFGIETPIGPWADFIYIALAALVLFLHLSGQSHGGSTLLIFLLFAVLGGVVELVGTLTGVPFGSYGYSDQFGPVIFGVLPWAIPLSWWVVVWPLHCLVHSALAGRGSVTMVPVLTAVGAVIVDLILEPAATLVRGYWTWDGDGFYYGVPWTNFLAWFVTAFILSFLAQLFLPHSPFKREELRVPVWVLLSTVSTFVLMSISHGKWWVLLVAVVFFVGVRRLFKQARSTSLSQ</sequence>
<feature type="transmembrane region" description="Helical" evidence="1">
    <location>
        <begin position="186"/>
        <end position="204"/>
    </location>
</feature>
<dbReference type="Pfam" id="PF04240">
    <property type="entry name" value="Caroten_synth"/>
    <property type="match status" value="1"/>
</dbReference>
<comment type="caution">
    <text evidence="2">The sequence shown here is derived from an EMBL/GenBank/DDBJ whole genome shotgun (WGS) entry which is preliminary data.</text>
</comment>